<comment type="catalytic activity">
    <reaction evidence="3">
        <text>glycyl-tRNA(Ala) + H2O = tRNA(Ala) + glycine + H(+)</text>
        <dbReference type="Rhea" id="RHEA:53744"/>
        <dbReference type="Rhea" id="RHEA-COMP:9657"/>
        <dbReference type="Rhea" id="RHEA-COMP:13640"/>
        <dbReference type="ChEBI" id="CHEBI:15377"/>
        <dbReference type="ChEBI" id="CHEBI:15378"/>
        <dbReference type="ChEBI" id="CHEBI:57305"/>
        <dbReference type="ChEBI" id="CHEBI:78442"/>
        <dbReference type="ChEBI" id="CHEBI:78522"/>
    </reaction>
</comment>
<comment type="subunit">
    <text evidence="3">Homodimer.</text>
</comment>
<comment type="catalytic activity">
    <reaction evidence="3">
        <text>a D-aminoacyl-tRNA + H2O = a tRNA + a D-alpha-amino acid + H(+)</text>
        <dbReference type="Rhea" id="RHEA:13953"/>
        <dbReference type="Rhea" id="RHEA-COMP:10123"/>
        <dbReference type="Rhea" id="RHEA-COMP:10124"/>
        <dbReference type="ChEBI" id="CHEBI:15377"/>
        <dbReference type="ChEBI" id="CHEBI:15378"/>
        <dbReference type="ChEBI" id="CHEBI:59871"/>
        <dbReference type="ChEBI" id="CHEBI:78442"/>
        <dbReference type="ChEBI" id="CHEBI:79333"/>
        <dbReference type="EC" id="3.1.1.96"/>
    </reaction>
</comment>
<dbReference type="GO" id="GO:0051500">
    <property type="term" value="F:D-tyrosyl-tRNA(Tyr) deacylase activity"/>
    <property type="evidence" value="ECO:0007669"/>
    <property type="project" value="TreeGrafter"/>
</dbReference>
<keyword evidence="3" id="KW-0963">Cytoplasm</keyword>
<dbReference type="GO" id="GO:0043908">
    <property type="term" value="F:Ser(Gly)-tRNA(Ala) hydrolase activity"/>
    <property type="evidence" value="ECO:0007669"/>
    <property type="project" value="UniProtKB-UniRule"/>
</dbReference>
<dbReference type="PANTHER" id="PTHR10472">
    <property type="entry name" value="D-TYROSYL-TRNA TYR DEACYLASE"/>
    <property type="match status" value="1"/>
</dbReference>
<feature type="short sequence motif" description="Gly-cisPro motif, important for rejection of L-amino acids" evidence="3">
    <location>
        <begin position="137"/>
        <end position="138"/>
    </location>
</feature>
<dbReference type="Gene3D" id="3.50.80.10">
    <property type="entry name" value="D-tyrosyl-tRNA(Tyr) deacylase"/>
    <property type="match status" value="1"/>
</dbReference>
<dbReference type="SUPFAM" id="SSF69500">
    <property type="entry name" value="DTD-like"/>
    <property type="match status" value="1"/>
</dbReference>
<comment type="subcellular location">
    <subcellularLocation>
        <location evidence="3">Cytoplasm</location>
    </subcellularLocation>
</comment>
<dbReference type="RefSeq" id="WP_064008380.1">
    <property type="nucleotide sequence ID" value="NZ_LUUG01000064.1"/>
</dbReference>
<reference evidence="6 7" key="1">
    <citation type="submission" date="2016-03" db="EMBL/GenBank/DDBJ databases">
        <authorList>
            <person name="Ploux O."/>
        </authorList>
    </citation>
    <scope>NUCLEOTIDE SEQUENCE [LARGE SCALE GENOMIC DNA]</scope>
    <source>
        <strain evidence="5 7">R-45363</strain>
        <strain evidence="4 6">R-45371</strain>
    </source>
</reference>
<sequence length="148" mass="16149">MISIIQRVTQAKVTVDGSDIGVIGTGIMALVAVEKADTPKQADRLLERILNYRIFADADDKMNLSLRDIEGGLLLVPQFTLAANTDTGNRPSFASAAPPELGRELFAYLQNRALDIYPTCQFGEFGADMKVALINDGPVTFTLRCQEK</sequence>
<keyword evidence="3" id="KW-0820">tRNA-binding</keyword>
<evidence type="ECO:0000256" key="1">
    <source>
        <dbReference type="ARBA" id="ARBA00009673"/>
    </source>
</evidence>
<comment type="function">
    <text evidence="3">An aminoacyl-tRNA editing enzyme that deacylates mischarged D-aminoacyl-tRNAs. Also deacylates mischarged glycyl-tRNA(Ala), protecting cells against glycine mischarging by AlaRS. Acts via tRNA-based rather than protein-based catalysis; rejects L-amino acids rather than detecting D-amino acids in the active site. By recycling D-aminoacyl-tRNA to D-amino acids and free tRNA molecules, this enzyme counteracts the toxicity associated with the formation of D-aminoacyl-tRNA entities in vivo and helps enforce protein L-homochirality.</text>
</comment>
<dbReference type="Proteomes" id="UP000078090">
    <property type="component" value="Unassembled WGS sequence"/>
</dbReference>
<dbReference type="EC" id="3.1.1.-" evidence="3"/>
<dbReference type="NCBIfam" id="TIGR00256">
    <property type="entry name" value="D-aminoacyl-tRNA deacylase"/>
    <property type="match status" value="1"/>
</dbReference>
<name>A0A177MFY6_METMH</name>
<dbReference type="GO" id="GO:0000049">
    <property type="term" value="F:tRNA binding"/>
    <property type="evidence" value="ECO:0007669"/>
    <property type="project" value="UniProtKB-UniRule"/>
</dbReference>
<comment type="similarity">
    <text evidence="1 3">Belongs to the DTD family.</text>
</comment>
<gene>
    <name evidence="3" type="primary">dtd</name>
    <name evidence="5" type="ORF">A1332_13030</name>
    <name evidence="4" type="ORF">A1353_14265</name>
</gene>
<dbReference type="InterPro" id="IPR003732">
    <property type="entry name" value="Daa-tRNA_deacyls_DTD"/>
</dbReference>
<evidence type="ECO:0000313" key="7">
    <source>
        <dbReference type="Proteomes" id="UP000078090"/>
    </source>
</evidence>
<evidence type="ECO:0000256" key="3">
    <source>
        <dbReference type="HAMAP-Rule" id="MF_00518"/>
    </source>
</evidence>
<dbReference type="GO" id="GO:0019478">
    <property type="term" value="P:D-amino acid catabolic process"/>
    <property type="evidence" value="ECO:0007669"/>
    <property type="project" value="UniProtKB-UniRule"/>
</dbReference>
<dbReference type="PANTHER" id="PTHR10472:SF5">
    <property type="entry name" value="D-AMINOACYL-TRNA DEACYLASE 1"/>
    <property type="match status" value="1"/>
</dbReference>
<dbReference type="OrthoDB" id="9801395at2"/>
<dbReference type="EMBL" id="LUUH01000054">
    <property type="protein sequence ID" value="OAI03709.1"/>
    <property type="molecule type" value="Genomic_DNA"/>
</dbReference>
<dbReference type="HAMAP" id="MF_00518">
    <property type="entry name" value="Deacylase_Dtd"/>
    <property type="match status" value="1"/>
</dbReference>
<dbReference type="AlphaFoldDB" id="A0A177MFY6"/>
<comment type="caution">
    <text evidence="4">The sequence shown here is derived from an EMBL/GenBank/DDBJ whole genome shotgun (WGS) entry which is preliminary data.</text>
</comment>
<dbReference type="InterPro" id="IPR023509">
    <property type="entry name" value="DTD-like_sf"/>
</dbReference>
<proteinExistence type="inferred from homology"/>
<organism evidence="4 6">
    <name type="scientific">Methylomonas methanica</name>
    <dbReference type="NCBI Taxonomy" id="421"/>
    <lineage>
        <taxon>Bacteria</taxon>
        <taxon>Pseudomonadati</taxon>
        <taxon>Pseudomonadota</taxon>
        <taxon>Gammaproteobacteria</taxon>
        <taxon>Methylococcales</taxon>
        <taxon>Methylococcaceae</taxon>
        <taxon>Methylomonas</taxon>
    </lineage>
</organism>
<dbReference type="GO" id="GO:0106026">
    <property type="term" value="F:Gly-tRNA(Ala) deacylase activity"/>
    <property type="evidence" value="ECO:0007669"/>
    <property type="project" value="UniProtKB-UniRule"/>
</dbReference>
<evidence type="ECO:0000313" key="6">
    <source>
        <dbReference type="Proteomes" id="UP000077763"/>
    </source>
</evidence>
<accession>A0A177MFY6</accession>
<dbReference type="FunFam" id="3.50.80.10:FF:000001">
    <property type="entry name" value="D-aminoacyl-tRNA deacylase"/>
    <property type="match status" value="1"/>
</dbReference>
<dbReference type="EC" id="3.1.1.96" evidence="3"/>
<comment type="domain">
    <text evidence="3">A Gly-cisPro motif from one monomer fits into the active site of the other monomer to allow specific chiral rejection of L-amino acids.</text>
</comment>
<evidence type="ECO:0000313" key="4">
    <source>
        <dbReference type="EMBL" id="OAI03709.1"/>
    </source>
</evidence>
<dbReference type="Proteomes" id="UP000077763">
    <property type="component" value="Unassembled WGS sequence"/>
</dbReference>
<keyword evidence="2 3" id="KW-0378">Hydrolase</keyword>
<evidence type="ECO:0000313" key="5">
    <source>
        <dbReference type="EMBL" id="OAI05478.1"/>
    </source>
</evidence>
<dbReference type="Pfam" id="PF02580">
    <property type="entry name" value="Tyr_Deacylase"/>
    <property type="match status" value="1"/>
</dbReference>
<protein>
    <recommendedName>
        <fullName evidence="3">D-aminoacyl-tRNA deacylase</fullName>
        <shortName evidence="3">DTD</shortName>
        <ecNumber evidence="3">3.1.1.96</ecNumber>
    </recommendedName>
    <alternativeName>
        <fullName evidence="3">Gly-tRNA(Ala) deacylase</fullName>
        <ecNumber evidence="3">3.1.1.-</ecNumber>
    </alternativeName>
</protein>
<evidence type="ECO:0000256" key="2">
    <source>
        <dbReference type="ARBA" id="ARBA00022801"/>
    </source>
</evidence>
<dbReference type="GO" id="GO:0005737">
    <property type="term" value="C:cytoplasm"/>
    <property type="evidence" value="ECO:0007669"/>
    <property type="project" value="UniProtKB-SubCell"/>
</dbReference>
<dbReference type="EMBL" id="LUUG01000064">
    <property type="protein sequence ID" value="OAI05478.1"/>
    <property type="molecule type" value="Genomic_DNA"/>
</dbReference>
<keyword evidence="3" id="KW-0694">RNA-binding</keyword>